<dbReference type="Proteomes" id="UP001549691">
    <property type="component" value="Unassembled WGS sequence"/>
</dbReference>
<comment type="caution">
    <text evidence="2">The sequence shown here is derived from an EMBL/GenBank/DDBJ whole genome shotgun (WGS) entry which is preliminary data.</text>
</comment>
<sequence length="452" mass="47981">MRPLIAALRLAKFNTTLSWIGCTCITVAFALSGCGEMAKLPIEAGTGPNPTLPSPAQTLIPTVNIAPAKGWPTGTTPQSPAGTRVTAFARELEHPRWLYALPNGDVLVAESNAPPKPEDGKGIKGWVMGLVMKKAGAAVPSANRISLLRDVDGDGKVDLRTVLLDGLNSPFGMVLVGKDLYVANTDAVLRFPYNSGDTHISAGGVKLVALPAGPINHHWTKNLIASKDGSKLYVTVGSNSNVAERGMEAEAERAAIWEVDIKSGAHRIFASGLRNPNGLAWNPESGVLWTVVNERDELGSDLVPDYLTSVRDGAFYGWPYSYYGQHVDVRVKPQQPDLVAKAIAPDYALGSHTAPLGLVSSARNSLPSIYANGMFIGQHGSWNRRPHSGYKVIFVPFANGMPAGVPVDVLTGFLSEEGNAFGRPVGVALDKQGALLVADDVGNVVWRVSAQP</sequence>
<dbReference type="PANTHER" id="PTHR33546:SF1">
    <property type="entry name" value="LARGE, MULTIFUNCTIONAL SECRETED PROTEIN"/>
    <property type="match status" value="1"/>
</dbReference>
<dbReference type="PROSITE" id="PS51257">
    <property type="entry name" value="PROKAR_LIPOPROTEIN"/>
    <property type="match status" value="1"/>
</dbReference>
<feature type="domain" description="Pyrroloquinoline quinone-dependent pyranose dehydrogenase beta-propeller" evidence="1">
    <location>
        <begin position="167"/>
        <end position="299"/>
    </location>
</feature>
<evidence type="ECO:0000313" key="2">
    <source>
        <dbReference type="EMBL" id="MET7013996.1"/>
    </source>
</evidence>
<dbReference type="Pfam" id="PF22807">
    <property type="entry name" value="TrAA12"/>
    <property type="match status" value="2"/>
</dbReference>
<gene>
    <name evidence="2" type="ORF">ABXR19_07325</name>
</gene>
<dbReference type="SUPFAM" id="SSF50952">
    <property type="entry name" value="Soluble quinoprotein glucose dehydrogenase"/>
    <property type="match status" value="1"/>
</dbReference>
<evidence type="ECO:0000259" key="1">
    <source>
        <dbReference type="Pfam" id="PF22807"/>
    </source>
</evidence>
<evidence type="ECO:0000313" key="3">
    <source>
        <dbReference type="Proteomes" id="UP001549691"/>
    </source>
</evidence>
<accession>A0ABV2TJ94</accession>
<feature type="domain" description="Pyrroloquinoline quinone-dependent pyranose dehydrogenase beta-propeller" evidence="1">
    <location>
        <begin position="342"/>
        <end position="448"/>
    </location>
</feature>
<dbReference type="PANTHER" id="PTHR33546">
    <property type="entry name" value="LARGE, MULTIFUNCTIONAL SECRETED PROTEIN-RELATED"/>
    <property type="match status" value="1"/>
</dbReference>
<proteinExistence type="predicted"/>
<dbReference type="EMBL" id="JBEWZI010000006">
    <property type="protein sequence ID" value="MET7013996.1"/>
    <property type="molecule type" value="Genomic_DNA"/>
</dbReference>
<dbReference type="RefSeq" id="WP_354600456.1">
    <property type="nucleotide sequence ID" value="NZ_JBEWZI010000006.1"/>
</dbReference>
<keyword evidence="3" id="KW-1185">Reference proteome</keyword>
<reference evidence="2 3" key="1">
    <citation type="submission" date="2024-07" db="EMBL/GenBank/DDBJ databases">
        <title>Uliginosibacterium flavum JJ3220;KACC:17644.</title>
        <authorList>
            <person name="Kim M.K."/>
        </authorList>
    </citation>
    <scope>NUCLEOTIDE SEQUENCE [LARGE SCALE GENOMIC DNA]</scope>
    <source>
        <strain evidence="2 3">KACC:17644</strain>
    </source>
</reference>
<organism evidence="2 3">
    <name type="scientific">Uliginosibacterium flavum</name>
    <dbReference type="NCBI Taxonomy" id="1396831"/>
    <lineage>
        <taxon>Bacteria</taxon>
        <taxon>Pseudomonadati</taxon>
        <taxon>Pseudomonadota</taxon>
        <taxon>Betaproteobacteria</taxon>
        <taxon>Rhodocyclales</taxon>
        <taxon>Zoogloeaceae</taxon>
        <taxon>Uliginosibacterium</taxon>
    </lineage>
</organism>
<dbReference type="InterPro" id="IPR011042">
    <property type="entry name" value="6-blade_b-propeller_TolB-like"/>
</dbReference>
<dbReference type="InterPro" id="IPR054539">
    <property type="entry name" value="Beta-prop_PDH"/>
</dbReference>
<name>A0ABV2TJ94_9RHOO</name>
<protein>
    <submittedName>
        <fullName evidence="2">Sorbosone dehydrogenase family protein</fullName>
    </submittedName>
</protein>
<dbReference type="InterPro" id="IPR011041">
    <property type="entry name" value="Quinoprot_gluc/sorb_DH_b-prop"/>
</dbReference>
<dbReference type="Gene3D" id="2.120.10.30">
    <property type="entry name" value="TolB, C-terminal domain"/>
    <property type="match status" value="1"/>
</dbReference>